<dbReference type="SUPFAM" id="SSF49303">
    <property type="entry name" value="beta-Galactosidase/glucuronidase domain"/>
    <property type="match status" value="1"/>
</dbReference>
<gene>
    <name evidence="6" type="ORF">LCGC14_0095490</name>
</gene>
<dbReference type="AlphaFoldDB" id="A0A0F9XW57"/>
<dbReference type="Pfam" id="PF00703">
    <property type="entry name" value="Glyco_hydro_2"/>
    <property type="match status" value="1"/>
</dbReference>
<dbReference type="InterPro" id="IPR051913">
    <property type="entry name" value="GH2_Domain-Containing"/>
</dbReference>
<dbReference type="InterPro" id="IPR008979">
    <property type="entry name" value="Galactose-bd-like_sf"/>
</dbReference>
<dbReference type="InterPro" id="IPR006104">
    <property type="entry name" value="Glyco_hydro_2_N"/>
</dbReference>
<dbReference type="InterPro" id="IPR017853">
    <property type="entry name" value="GH"/>
</dbReference>
<accession>A0A0F9XW57</accession>
<dbReference type="GO" id="GO:0005975">
    <property type="term" value="P:carbohydrate metabolic process"/>
    <property type="evidence" value="ECO:0007669"/>
    <property type="project" value="InterPro"/>
</dbReference>
<dbReference type="SUPFAM" id="SSF49785">
    <property type="entry name" value="Galactose-binding domain-like"/>
    <property type="match status" value="1"/>
</dbReference>
<dbReference type="Gene3D" id="2.60.120.260">
    <property type="entry name" value="Galactose-binding domain-like"/>
    <property type="match status" value="1"/>
</dbReference>
<dbReference type="InterPro" id="IPR036156">
    <property type="entry name" value="Beta-gal/glucu_dom_sf"/>
</dbReference>
<dbReference type="Gene3D" id="3.20.20.80">
    <property type="entry name" value="Glycosidases"/>
    <property type="match status" value="1"/>
</dbReference>
<comment type="caution">
    <text evidence="6">The sequence shown here is derived from an EMBL/GenBank/DDBJ whole genome shotgun (WGS) entry which is preliminary data.</text>
</comment>
<dbReference type="PANTHER" id="PTHR42732">
    <property type="entry name" value="BETA-GALACTOSIDASE"/>
    <property type="match status" value="1"/>
</dbReference>
<dbReference type="InterPro" id="IPR006102">
    <property type="entry name" value="Ig-like_GH2"/>
</dbReference>
<dbReference type="SUPFAM" id="SSF51445">
    <property type="entry name" value="(Trans)glycosidases"/>
    <property type="match status" value="1"/>
</dbReference>
<sequence length="597" mass="67483">MTIPRPEYPRPQFVREDWLCLNGPWQFEIDQADSGIDRGLLDRELEREIVVPFPPESEASGIGCCDLMEAVWYRRDVDIPADWAGRKVLLHFQAVGTDATVWVNGQEVVRHRGCWTGFVADLAGVAGPGERAIIALRARFDTRTTGPHGKQHNASPTSIASHDCCRSTGIWQTVWLEPVNELHLNRPRITPDVANRKFRITQPVSQNRKGSTIRATLLWEGKELSSAEVAADADLSPSLDLVVPEDQLHLWDVGEGNLYDITLELLDADGTVVDRADAYAGLRSVTIDGMKVLINGRSVFQRLVLDQGQYLDTRLTAPSDEALLKDLEITLAAGFNGSRFHEKVFEERSLYHADRLGLLVWGEFGDWGWNLQDPNIEMTTQWLEELERDYNHPCIIGWCGLNETVEEISDEIRPIDDITRAMFLAAKAMDSSRIVLDSSGHAHRAAATDVWDSHDYDFASKPDEWAAHHDQLAEGQPHVNAPSWLSKPINGPYGGQPYFCSEIGGVWWAPRNKELGRSESWGYGERPETLERYLELFKFYCDRFLDHPLIFGYCWTQLTDTGSEQNGVVYQDRTDKLDLDLLREIQSRQAAIESGRE</sequence>
<dbReference type="Pfam" id="PF02837">
    <property type="entry name" value="Glyco_hydro_2_N"/>
    <property type="match status" value="1"/>
</dbReference>
<dbReference type="InterPro" id="IPR013783">
    <property type="entry name" value="Ig-like_fold"/>
</dbReference>
<feature type="domain" description="Glycoside hydrolase family 2 immunoglobulin-like beta-sandwich" evidence="4">
    <location>
        <begin position="183"/>
        <end position="283"/>
    </location>
</feature>
<feature type="domain" description="Glycosyl hydrolases family 2 sugar binding" evidence="5">
    <location>
        <begin position="21"/>
        <end position="136"/>
    </location>
</feature>
<evidence type="ECO:0000313" key="6">
    <source>
        <dbReference type="EMBL" id="KKO03622.1"/>
    </source>
</evidence>
<organism evidence="6">
    <name type="scientific">marine sediment metagenome</name>
    <dbReference type="NCBI Taxonomy" id="412755"/>
    <lineage>
        <taxon>unclassified sequences</taxon>
        <taxon>metagenomes</taxon>
        <taxon>ecological metagenomes</taxon>
    </lineage>
</organism>
<evidence type="ECO:0000256" key="2">
    <source>
        <dbReference type="ARBA" id="ARBA00022801"/>
    </source>
</evidence>
<evidence type="ECO:0008006" key="7">
    <source>
        <dbReference type="Google" id="ProtNLM"/>
    </source>
</evidence>
<dbReference type="GO" id="GO:0004553">
    <property type="term" value="F:hydrolase activity, hydrolyzing O-glycosyl compounds"/>
    <property type="evidence" value="ECO:0007669"/>
    <property type="project" value="InterPro"/>
</dbReference>
<name>A0A0F9XW57_9ZZZZ</name>
<dbReference type="EMBL" id="LAZR01000026">
    <property type="protein sequence ID" value="KKO03622.1"/>
    <property type="molecule type" value="Genomic_DNA"/>
</dbReference>
<proteinExistence type="inferred from homology"/>
<keyword evidence="2" id="KW-0378">Hydrolase</keyword>
<keyword evidence="3" id="KW-0326">Glycosidase</keyword>
<evidence type="ECO:0000256" key="1">
    <source>
        <dbReference type="ARBA" id="ARBA00007401"/>
    </source>
</evidence>
<dbReference type="Gene3D" id="2.60.40.10">
    <property type="entry name" value="Immunoglobulins"/>
    <property type="match status" value="1"/>
</dbReference>
<evidence type="ECO:0000256" key="3">
    <source>
        <dbReference type="ARBA" id="ARBA00023295"/>
    </source>
</evidence>
<protein>
    <recommendedName>
        <fullName evidence="7">Beta-galactosidase</fullName>
    </recommendedName>
</protein>
<comment type="similarity">
    <text evidence="1">Belongs to the glycosyl hydrolase 2 family.</text>
</comment>
<evidence type="ECO:0000259" key="5">
    <source>
        <dbReference type="Pfam" id="PF02837"/>
    </source>
</evidence>
<dbReference type="PANTHER" id="PTHR42732:SF3">
    <property type="entry name" value="HYDROLASE"/>
    <property type="match status" value="1"/>
</dbReference>
<reference evidence="6" key="1">
    <citation type="journal article" date="2015" name="Nature">
        <title>Complex archaea that bridge the gap between prokaryotes and eukaryotes.</title>
        <authorList>
            <person name="Spang A."/>
            <person name="Saw J.H."/>
            <person name="Jorgensen S.L."/>
            <person name="Zaremba-Niedzwiedzka K."/>
            <person name="Martijn J."/>
            <person name="Lind A.E."/>
            <person name="van Eijk R."/>
            <person name="Schleper C."/>
            <person name="Guy L."/>
            <person name="Ettema T.J."/>
        </authorList>
    </citation>
    <scope>NUCLEOTIDE SEQUENCE</scope>
</reference>
<evidence type="ECO:0000259" key="4">
    <source>
        <dbReference type="Pfam" id="PF00703"/>
    </source>
</evidence>